<proteinExistence type="predicted"/>
<protein>
    <recommendedName>
        <fullName evidence="4">Secreted protein</fullName>
    </recommendedName>
</protein>
<accession>A0A9P6ZJJ5</accession>
<sequence>MTSFAALWFSTALCSTVNPKNADLNPMAEYPLSRLSKVIHRMLSAFLLLPNAESGMSTMTGDISLMTSAKVSELQQGHGQRNEEG</sequence>
<comment type="caution">
    <text evidence="2">The sequence shown here is derived from an EMBL/GenBank/DDBJ whole genome shotgun (WGS) entry which is preliminary data.</text>
</comment>
<evidence type="ECO:0008006" key="4">
    <source>
        <dbReference type="Google" id="ProtNLM"/>
    </source>
</evidence>
<evidence type="ECO:0000313" key="2">
    <source>
        <dbReference type="EMBL" id="KAG1768934.1"/>
    </source>
</evidence>
<name>A0A9P6ZJJ5_9AGAM</name>
<gene>
    <name evidence="2" type="ORF">EV702DRAFT_1143659</name>
</gene>
<feature type="chain" id="PRO_5040430732" description="Secreted protein" evidence="1">
    <location>
        <begin position="23"/>
        <end position="85"/>
    </location>
</feature>
<keyword evidence="3" id="KW-1185">Reference proteome</keyword>
<dbReference type="Proteomes" id="UP000714275">
    <property type="component" value="Unassembled WGS sequence"/>
</dbReference>
<feature type="signal peptide" evidence="1">
    <location>
        <begin position="1"/>
        <end position="22"/>
    </location>
</feature>
<dbReference type="EMBL" id="JABBWD010000076">
    <property type="protein sequence ID" value="KAG1768934.1"/>
    <property type="molecule type" value="Genomic_DNA"/>
</dbReference>
<dbReference type="AlphaFoldDB" id="A0A9P6ZJJ5"/>
<evidence type="ECO:0000256" key="1">
    <source>
        <dbReference type="SAM" id="SignalP"/>
    </source>
</evidence>
<organism evidence="2 3">
    <name type="scientific">Suillus placidus</name>
    <dbReference type="NCBI Taxonomy" id="48579"/>
    <lineage>
        <taxon>Eukaryota</taxon>
        <taxon>Fungi</taxon>
        <taxon>Dikarya</taxon>
        <taxon>Basidiomycota</taxon>
        <taxon>Agaricomycotina</taxon>
        <taxon>Agaricomycetes</taxon>
        <taxon>Agaricomycetidae</taxon>
        <taxon>Boletales</taxon>
        <taxon>Suillineae</taxon>
        <taxon>Suillaceae</taxon>
        <taxon>Suillus</taxon>
    </lineage>
</organism>
<evidence type="ECO:0000313" key="3">
    <source>
        <dbReference type="Proteomes" id="UP000714275"/>
    </source>
</evidence>
<reference evidence="2" key="1">
    <citation type="journal article" date="2020" name="New Phytol.">
        <title>Comparative genomics reveals dynamic genome evolution in host specialist ectomycorrhizal fungi.</title>
        <authorList>
            <person name="Lofgren L.A."/>
            <person name="Nguyen N.H."/>
            <person name="Vilgalys R."/>
            <person name="Ruytinx J."/>
            <person name="Liao H.L."/>
            <person name="Branco S."/>
            <person name="Kuo A."/>
            <person name="LaButti K."/>
            <person name="Lipzen A."/>
            <person name="Andreopoulos W."/>
            <person name="Pangilinan J."/>
            <person name="Riley R."/>
            <person name="Hundley H."/>
            <person name="Na H."/>
            <person name="Barry K."/>
            <person name="Grigoriev I.V."/>
            <person name="Stajich J.E."/>
            <person name="Kennedy P.G."/>
        </authorList>
    </citation>
    <scope>NUCLEOTIDE SEQUENCE</scope>
    <source>
        <strain evidence="2">DOB743</strain>
    </source>
</reference>
<keyword evidence="1" id="KW-0732">Signal</keyword>